<dbReference type="InterPro" id="IPR007125">
    <property type="entry name" value="H2A/H2B/H3"/>
</dbReference>
<evidence type="ECO:0000256" key="3">
    <source>
        <dbReference type="SAM" id="MobiDB-lite"/>
    </source>
</evidence>
<dbReference type="FunFam" id="1.10.20.10:FF:000043">
    <property type="entry name" value="Histone H2B"/>
    <property type="match status" value="1"/>
</dbReference>
<name>A0A6A1WRT3_9ROSI</name>
<dbReference type="InterPro" id="IPR009072">
    <property type="entry name" value="Histone-fold"/>
</dbReference>
<dbReference type="OrthoDB" id="1727500at2759"/>
<dbReference type="EMBL" id="RXIC02000019">
    <property type="protein sequence ID" value="KAB1227366.1"/>
    <property type="molecule type" value="Genomic_DNA"/>
</dbReference>
<comment type="similarity">
    <text evidence="2">Belongs to the histone H2B family.</text>
</comment>
<organism evidence="5 6">
    <name type="scientific">Morella rubra</name>
    <name type="common">Chinese bayberry</name>
    <dbReference type="NCBI Taxonomy" id="262757"/>
    <lineage>
        <taxon>Eukaryota</taxon>
        <taxon>Viridiplantae</taxon>
        <taxon>Streptophyta</taxon>
        <taxon>Embryophyta</taxon>
        <taxon>Tracheophyta</taxon>
        <taxon>Spermatophyta</taxon>
        <taxon>Magnoliopsida</taxon>
        <taxon>eudicotyledons</taxon>
        <taxon>Gunneridae</taxon>
        <taxon>Pentapetalae</taxon>
        <taxon>rosids</taxon>
        <taxon>fabids</taxon>
        <taxon>Fagales</taxon>
        <taxon>Myricaceae</taxon>
        <taxon>Morella</taxon>
    </lineage>
</organism>
<evidence type="ECO:0000259" key="4">
    <source>
        <dbReference type="Pfam" id="PF00125"/>
    </source>
</evidence>
<feature type="compositionally biased region" description="Basic and acidic residues" evidence="3">
    <location>
        <begin position="74"/>
        <end position="95"/>
    </location>
</feature>
<dbReference type="Proteomes" id="UP000516437">
    <property type="component" value="Chromosome 1"/>
</dbReference>
<evidence type="ECO:0000313" key="6">
    <source>
        <dbReference type="Proteomes" id="UP000516437"/>
    </source>
</evidence>
<dbReference type="GO" id="GO:0030527">
    <property type="term" value="F:structural constituent of chromatin"/>
    <property type="evidence" value="ECO:0007669"/>
    <property type="project" value="InterPro"/>
</dbReference>
<dbReference type="CDD" id="cd22910">
    <property type="entry name" value="HFD_H2B"/>
    <property type="match status" value="1"/>
</dbReference>
<gene>
    <name evidence="5" type="ORF">CJ030_MR1G006304</name>
</gene>
<dbReference type="Gene3D" id="1.10.20.10">
    <property type="entry name" value="Histone, subunit A"/>
    <property type="match status" value="1"/>
</dbReference>
<evidence type="ECO:0000256" key="2">
    <source>
        <dbReference type="ARBA" id="ARBA00006846"/>
    </source>
</evidence>
<dbReference type="PRINTS" id="PR00621">
    <property type="entry name" value="HISTONEH2B"/>
</dbReference>
<protein>
    <submittedName>
        <fullName evidence="5">Histone H2B type 1-A</fullName>
    </submittedName>
</protein>
<sequence>MAPKRPPKVVGTVMKTRKFVRETVQVAVVESARKPIPGDVDGDEEGFIQIPEPLRAIVVEDKSEEAKQFVQVQVEEKSEDKKQFVQVPVEEKSEEGNQFVRVPAEEKSHEENQPTQAPVEDKSQEGTESVQAPVDDKSPEENQLVQVAEEDRSSQEENLQSDDQVAEEDKSQEEEKPTTTFKKQEEPSTKEGDKRKARTQEGEGKRRKKRRREGSGEEYRRYVFRVLKQVHPGLEVSSKAMTVLNNMMSDMFERMADEASKLCKYTGRITLSSREVQGAVKLVLPGELGKHAIAEGSKAVTAYLSHITSSASKS</sequence>
<dbReference type="SUPFAM" id="SSF47113">
    <property type="entry name" value="Histone-fold"/>
    <property type="match status" value="1"/>
</dbReference>
<comment type="function">
    <text evidence="1">Core component of nucleosome. Nucleosomes wrap and compact DNA into chromatin, limiting DNA accessibility to the cellular machineries which require DNA as a template. Histones thereby play a central role in transcription regulation, DNA repair, DNA replication and chromosomal stability. DNA accessibility is regulated via a complex set of post-translational modifications of histones, also called histone code, and nucleosome remodeling.</text>
</comment>
<dbReference type="GO" id="GO:0000786">
    <property type="term" value="C:nucleosome"/>
    <property type="evidence" value="ECO:0007669"/>
    <property type="project" value="InterPro"/>
</dbReference>
<dbReference type="GO" id="GO:0005634">
    <property type="term" value="C:nucleus"/>
    <property type="evidence" value="ECO:0007669"/>
    <property type="project" value="UniProtKB-ARBA"/>
</dbReference>
<accession>A0A6A1WRT3</accession>
<evidence type="ECO:0000313" key="5">
    <source>
        <dbReference type="EMBL" id="KAB1227366.1"/>
    </source>
</evidence>
<dbReference type="Pfam" id="PF00125">
    <property type="entry name" value="Histone"/>
    <property type="match status" value="1"/>
</dbReference>
<comment type="caution">
    <text evidence="5">The sequence shown here is derived from an EMBL/GenBank/DDBJ whole genome shotgun (WGS) entry which is preliminary data.</text>
</comment>
<proteinExistence type="inferred from homology"/>
<dbReference type="AlphaFoldDB" id="A0A6A1WRT3"/>
<dbReference type="SMART" id="SM00427">
    <property type="entry name" value="H2B"/>
    <property type="match status" value="1"/>
</dbReference>
<dbReference type="GO" id="GO:0003677">
    <property type="term" value="F:DNA binding"/>
    <property type="evidence" value="ECO:0007669"/>
    <property type="project" value="InterPro"/>
</dbReference>
<feature type="domain" description="Core Histone H2A/H2B/H3" evidence="4">
    <location>
        <begin position="203"/>
        <end position="282"/>
    </location>
</feature>
<dbReference type="InterPro" id="IPR000558">
    <property type="entry name" value="Histone_H2B"/>
</dbReference>
<feature type="compositionally biased region" description="Basic and acidic residues" evidence="3">
    <location>
        <begin position="103"/>
        <end position="112"/>
    </location>
</feature>
<keyword evidence="6" id="KW-1185">Reference proteome</keyword>
<evidence type="ECO:0000256" key="1">
    <source>
        <dbReference type="ARBA" id="ARBA00002001"/>
    </source>
</evidence>
<feature type="compositionally biased region" description="Basic and acidic residues" evidence="3">
    <location>
        <begin position="167"/>
        <end position="204"/>
    </location>
</feature>
<dbReference type="GO" id="GO:0046982">
    <property type="term" value="F:protein heterodimerization activity"/>
    <property type="evidence" value="ECO:0007669"/>
    <property type="project" value="InterPro"/>
</dbReference>
<reference evidence="5 6" key="1">
    <citation type="journal article" date="2019" name="Plant Biotechnol. J.">
        <title>The red bayberry genome and genetic basis of sex determination.</title>
        <authorList>
            <person name="Jia H.M."/>
            <person name="Jia H.J."/>
            <person name="Cai Q.L."/>
            <person name="Wang Y."/>
            <person name="Zhao H.B."/>
            <person name="Yang W.F."/>
            <person name="Wang G.Y."/>
            <person name="Li Y.H."/>
            <person name="Zhan D.L."/>
            <person name="Shen Y.T."/>
            <person name="Niu Q.F."/>
            <person name="Chang L."/>
            <person name="Qiu J."/>
            <person name="Zhao L."/>
            <person name="Xie H.B."/>
            <person name="Fu W.Y."/>
            <person name="Jin J."/>
            <person name="Li X.W."/>
            <person name="Jiao Y."/>
            <person name="Zhou C.C."/>
            <person name="Tu T."/>
            <person name="Chai C.Y."/>
            <person name="Gao J.L."/>
            <person name="Fan L.J."/>
            <person name="van de Weg E."/>
            <person name="Wang J.Y."/>
            <person name="Gao Z.S."/>
        </authorList>
    </citation>
    <scope>NUCLEOTIDE SEQUENCE [LARGE SCALE GENOMIC DNA]</scope>
    <source>
        <tissue evidence="5">Leaves</tissue>
    </source>
</reference>
<feature type="region of interest" description="Disordered" evidence="3">
    <location>
        <begin position="73"/>
        <end position="215"/>
    </location>
</feature>
<dbReference type="PANTHER" id="PTHR23428">
    <property type="entry name" value="HISTONE H2B"/>
    <property type="match status" value="1"/>
</dbReference>